<dbReference type="GO" id="GO:0033897">
    <property type="term" value="F:ribonuclease T2 activity"/>
    <property type="evidence" value="ECO:0007669"/>
    <property type="project" value="InterPro"/>
</dbReference>
<keyword evidence="3" id="KW-0732">Signal</keyword>
<dbReference type="PANTHER" id="PTHR11240:SF22">
    <property type="entry name" value="RIBONUCLEASE T2"/>
    <property type="match status" value="1"/>
</dbReference>
<sequence>MSMLFVFSLFLLLDVPKSCIAQKNYSSFMLVQQWPKGFCNSISGFCTSIPNKFTIYGLWPIRSNDQLIVNCNLTNHLTYDDIKRVEKQLSSNWPSLVGADFEFWSMAWGMFGTCSEKEFSKLEYFQLALRNYAQNDLKGILKKANIVPDEKQLYNISSVVAAVHQHTQHHPRLACYWSRSLNVSALYEIGICYTEDGKSYKDCLEYYSTCHGTEIAYPK</sequence>
<dbReference type="Pfam" id="PF00445">
    <property type="entry name" value="Ribonuclease_T2"/>
    <property type="match status" value="1"/>
</dbReference>
<evidence type="ECO:0000256" key="3">
    <source>
        <dbReference type="SAM" id="SignalP"/>
    </source>
</evidence>
<dbReference type="InterPro" id="IPR001568">
    <property type="entry name" value="RNase_T2-like"/>
</dbReference>
<accession>A0AAN9QEZ0</accession>
<reference evidence="4 5" key="1">
    <citation type="submission" date="2024-01" db="EMBL/GenBank/DDBJ databases">
        <title>The genomes of 5 underutilized Papilionoideae crops provide insights into root nodulation and disease resistanc.</title>
        <authorList>
            <person name="Jiang F."/>
        </authorList>
    </citation>
    <scope>NUCLEOTIDE SEQUENCE [LARGE SCALE GENOMIC DNA]</scope>
    <source>
        <strain evidence="4">JINMINGXINNONG_FW02</strain>
        <tissue evidence="4">Leaves</tissue>
    </source>
</reference>
<evidence type="ECO:0000313" key="4">
    <source>
        <dbReference type="EMBL" id="KAK7332747.1"/>
    </source>
</evidence>
<feature type="signal peptide" evidence="3">
    <location>
        <begin position="1"/>
        <end position="21"/>
    </location>
</feature>
<dbReference type="AlphaFoldDB" id="A0AAN9QEZ0"/>
<organism evidence="4 5">
    <name type="scientific">Phaseolus coccineus</name>
    <name type="common">Scarlet runner bean</name>
    <name type="synonym">Phaseolus multiflorus</name>
    <dbReference type="NCBI Taxonomy" id="3886"/>
    <lineage>
        <taxon>Eukaryota</taxon>
        <taxon>Viridiplantae</taxon>
        <taxon>Streptophyta</taxon>
        <taxon>Embryophyta</taxon>
        <taxon>Tracheophyta</taxon>
        <taxon>Spermatophyta</taxon>
        <taxon>Magnoliopsida</taxon>
        <taxon>eudicotyledons</taxon>
        <taxon>Gunneridae</taxon>
        <taxon>Pentapetalae</taxon>
        <taxon>rosids</taxon>
        <taxon>fabids</taxon>
        <taxon>Fabales</taxon>
        <taxon>Fabaceae</taxon>
        <taxon>Papilionoideae</taxon>
        <taxon>50 kb inversion clade</taxon>
        <taxon>NPAAA clade</taxon>
        <taxon>indigoferoid/millettioid clade</taxon>
        <taxon>Phaseoleae</taxon>
        <taxon>Phaseolus</taxon>
    </lineage>
</organism>
<comment type="similarity">
    <text evidence="1 2">Belongs to the RNase T2 family.</text>
</comment>
<dbReference type="SUPFAM" id="SSF55895">
    <property type="entry name" value="Ribonuclease Rh-like"/>
    <property type="match status" value="1"/>
</dbReference>
<name>A0AAN9QEZ0_PHACN</name>
<dbReference type="PANTHER" id="PTHR11240">
    <property type="entry name" value="RIBONUCLEASE T2"/>
    <property type="match status" value="1"/>
</dbReference>
<dbReference type="InterPro" id="IPR036430">
    <property type="entry name" value="RNase_T2-like_sf"/>
</dbReference>
<evidence type="ECO:0000313" key="5">
    <source>
        <dbReference type="Proteomes" id="UP001374584"/>
    </source>
</evidence>
<dbReference type="Proteomes" id="UP001374584">
    <property type="component" value="Unassembled WGS sequence"/>
</dbReference>
<keyword evidence="5" id="KW-1185">Reference proteome</keyword>
<protein>
    <submittedName>
        <fullName evidence="4">Uncharacterized protein</fullName>
    </submittedName>
</protein>
<dbReference type="Gene3D" id="3.90.730.10">
    <property type="entry name" value="Ribonuclease T2-like"/>
    <property type="match status" value="1"/>
</dbReference>
<dbReference type="GO" id="GO:0003723">
    <property type="term" value="F:RNA binding"/>
    <property type="evidence" value="ECO:0007669"/>
    <property type="project" value="InterPro"/>
</dbReference>
<proteinExistence type="inferred from homology"/>
<feature type="chain" id="PRO_5043004803" evidence="3">
    <location>
        <begin position="22"/>
        <end position="219"/>
    </location>
</feature>
<gene>
    <name evidence="4" type="ORF">VNO80_29502</name>
</gene>
<evidence type="ECO:0000256" key="2">
    <source>
        <dbReference type="RuleBase" id="RU004328"/>
    </source>
</evidence>
<dbReference type="GO" id="GO:0005576">
    <property type="term" value="C:extracellular region"/>
    <property type="evidence" value="ECO:0007669"/>
    <property type="project" value="TreeGrafter"/>
</dbReference>
<comment type="caution">
    <text evidence="4">The sequence shown here is derived from an EMBL/GenBank/DDBJ whole genome shotgun (WGS) entry which is preliminary data.</text>
</comment>
<evidence type="ECO:0000256" key="1">
    <source>
        <dbReference type="ARBA" id="ARBA00007469"/>
    </source>
</evidence>
<dbReference type="GO" id="GO:0006401">
    <property type="term" value="P:RNA catabolic process"/>
    <property type="evidence" value="ECO:0007669"/>
    <property type="project" value="TreeGrafter"/>
</dbReference>
<dbReference type="EMBL" id="JAYMYR010000011">
    <property type="protein sequence ID" value="KAK7332747.1"/>
    <property type="molecule type" value="Genomic_DNA"/>
</dbReference>